<keyword evidence="2" id="KW-1185">Reference proteome</keyword>
<dbReference type="GeneTree" id="ENSGT00510000049061"/>
<proteinExistence type="predicted"/>
<dbReference type="GO" id="GO:0045198">
    <property type="term" value="P:establishment of epithelial cell apical/basal polarity"/>
    <property type="evidence" value="ECO:0007669"/>
    <property type="project" value="TreeGrafter"/>
</dbReference>
<dbReference type="GO" id="GO:0005640">
    <property type="term" value="C:nuclear outer membrane"/>
    <property type="evidence" value="ECO:0007669"/>
    <property type="project" value="TreeGrafter"/>
</dbReference>
<name>A0A8C7BQ43_NEOVI</name>
<dbReference type="PANTHER" id="PTHR21640:SF1">
    <property type="entry name" value="NESPRIN-4"/>
    <property type="match status" value="1"/>
</dbReference>
<reference evidence="1" key="1">
    <citation type="submission" date="2025-08" db="UniProtKB">
        <authorList>
            <consortium name="Ensembl"/>
        </authorList>
    </citation>
    <scope>IDENTIFICATION</scope>
</reference>
<dbReference type="GO" id="GO:0034993">
    <property type="term" value="C:meiotic nuclear membrane microtubule tethering complex"/>
    <property type="evidence" value="ECO:0007669"/>
    <property type="project" value="InterPro"/>
</dbReference>
<dbReference type="Ensembl" id="ENSNVIT00000024474.1">
    <property type="protein sequence ID" value="ENSNVIP00000021005.1"/>
    <property type="gene ID" value="ENSNVIG00000016450.1"/>
</dbReference>
<dbReference type="InterPro" id="IPR030268">
    <property type="entry name" value="SYNE4"/>
</dbReference>
<protein>
    <recommendedName>
        <fullName evidence="3">Nesprin-4</fullName>
    </recommendedName>
</protein>
<dbReference type="PANTHER" id="PTHR21640">
    <property type="match status" value="1"/>
</dbReference>
<dbReference type="Proteomes" id="UP000694425">
    <property type="component" value="Unplaced"/>
</dbReference>
<evidence type="ECO:0000313" key="2">
    <source>
        <dbReference type="Proteomes" id="UP000694425"/>
    </source>
</evidence>
<organism evidence="1 2">
    <name type="scientific">Neovison vison</name>
    <name type="common">American mink</name>
    <name type="synonym">Mustela vison</name>
    <dbReference type="NCBI Taxonomy" id="452646"/>
    <lineage>
        <taxon>Eukaryota</taxon>
        <taxon>Metazoa</taxon>
        <taxon>Chordata</taxon>
        <taxon>Craniata</taxon>
        <taxon>Vertebrata</taxon>
        <taxon>Euteleostomi</taxon>
        <taxon>Mammalia</taxon>
        <taxon>Eutheria</taxon>
        <taxon>Laurasiatheria</taxon>
        <taxon>Carnivora</taxon>
        <taxon>Caniformia</taxon>
        <taxon>Musteloidea</taxon>
        <taxon>Mustelidae</taxon>
        <taxon>Mustelinae</taxon>
        <taxon>Neogale</taxon>
    </lineage>
</organism>
<dbReference type="AlphaFoldDB" id="A0A8C7BQ43"/>
<evidence type="ECO:0008006" key="3">
    <source>
        <dbReference type="Google" id="ProtNLM"/>
    </source>
</evidence>
<evidence type="ECO:0000313" key="1">
    <source>
        <dbReference type="Ensembl" id="ENSNVIP00000021005.1"/>
    </source>
</evidence>
<reference evidence="1" key="2">
    <citation type="submission" date="2025-09" db="UniProtKB">
        <authorList>
            <consortium name="Ensembl"/>
        </authorList>
    </citation>
    <scope>IDENTIFICATION</scope>
</reference>
<sequence>MNTGWKDSRGVALGVGARSWLAPDPNPVSCIPQHLSSGQEVLEAEQDSLALCLLGLGLRLRDLERGLGPWASAQNRMGQLQALQADLRGAAERIDALLAFGEGLAQRSEPQARASLEQVLRALRAHRGSIFRRLWWLQAQLVSSSLVWLALAVPAPGTDSTAPITLSSDQVFKEASPLDQDLEVEGDLDGPGPGGIWGSWTPSSYPTPAELEWDPAGDVGGLRPLWQKTAWTPGAPCELCGHRGPQGRGQGLEVRAVGGYPSPTGTFGTPLCLLGYFPFKGVFVALSLPQSLSVSLSCSFTVVLLPPSLPLPLLVSVSSLPLFPLVVSICTSSFPPLSLPLPSAATLVSWFFRHPKFTISKVPRLMPPHLISFQSLHKCHLFLFKKTFF</sequence>
<dbReference type="SUPFAM" id="SSF46966">
    <property type="entry name" value="Spectrin repeat"/>
    <property type="match status" value="1"/>
</dbReference>
<accession>A0A8C7BQ43</accession>